<keyword evidence="5 6" id="KW-0456">Lyase</keyword>
<keyword evidence="4 6" id="KW-0028">Amino-acid biosynthesis</keyword>
<dbReference type="InterPro" id="IPR008948">
    <property type="entry name" value="L-Aspartase-like"/>
</dbReference>
<evidence type="ECO:0000259" key="7">
    <source>
        <dbReference type="Pfam" id="PF00206"/>
    </source>
</evidence>
<evidence type="ECO:0000256" key="4">
    <source>
        <dbReference type="ARBA" id="ARBA00022605"/>
    </source>
</evidence>
<dbReference type="PANTHER" id="PTHR43814:SF1">
    <property type="entry name" value="ARGININOSUCCINATE LYASE"/>
    <property type="match status" value="1"/>
</dbReference>
<dbReference type="InterPro" id="IPR024083">
    <property type="entry name" value="Fumarase/histidase_N"/>
</dbReference>
<keyword evidence="6" id="KW-0963">Cytoplasm</keyword>
<dbReference type="NCBIfam" id="TIGR00838">
    <property type="entry name" value="argH"/>
    <property type="match status" value="1"/>
</dbReference>
<dbReference type="Gene3D" id="1.20.200.10">
    <property type="entry name" value="Fumarase/aspartase (Central domain)"/>
    <property type="match status" value="1"/>
</dbReference>
<evidence type="ECO:0000256" key="5">
    <source>
        <dbReference type="ARBA" id="ARBA00023239"/>
    </source>
</evidence>
<dbReference type="InterPro" id="IPR000362">
    <property type="entry name" value="Fumarate_lyase_fam"/>
</dbReference>
<dbReference type="InterPro" id="IPR009049">
    <property type="entry name" value="Argininosuccinate_lyase"/>
</dbReference>
<dbReference type="Gene3D" id="1.10.40.30">
    <property type="entry name" value="Fumarase/aspartase (C-terminal domain)"/>
    <property type="match status" value="1"/>
</dbReference>
<evidence type="ECO:0000256" key="3">
    <source>
        <dbReference type="ARBA" id="ARBA00022571"/>
    </source>
</evidence>
<comment type="subcellular location">
    <subcellularLocation>
        <location evidence="6">Cytoplasm</location>
    </subcellularLocation>
</comment>
<sequence length="503" mass="55704">MVDRDTIFAREGHQFPGATYTEVVLRPAYEEAKHHLFQPMMAINAAHLIMLAEQRLVSQPDANKIMKAIVELDKESIRSGSYTGEFEDLFFQVEHLLLQSVGDIAGNLHLARSRNDMGVAMYRMTLREKLLTAIRSLVTLQEALLSVAEEHTDTIMLGYTHTQQAQPTTLSHYLMAVVDSLSRDVVRLQAAFQTCNRSSLGAAALTTSGFPIDRKRVAELLAFEGLVENSYDAIGGADYLGEIATALQLSFLGLGRFVQDLLLWSTQEFGAIVVADPYVQISSIMPQKRNPVSFEHIRSLCSSGVGNTATVLTMLHNTPFGDIVDTEDDMQPYLWKSLDLADQLYRLLAVVIRTAEINKELLLKRAKASFATITELADTLVREYNLSFRTSHSIVSRTVRLALAKGLAANEITPQLVDEAAVHVLGGALGVREEMIAKALDPVHFVSIRSLPGGPAPAEIMRMIGDRQTAWRKTVTWLGDQGEKIQQALRNLDETAKKWGEQA</sequence>
<feature type="domain" description="Argininosuccinate lyase C-terminal" evidence="8">
    <location>
        <begin position="370"/>
        <end position="446"/>
    </location>
</feature>
<dbReference type="Gene3D" id="1.10.275.10">
    <property type="entry name" value="Fumarase/aspartase (N-terminal domain)"/>
    <property type="match status" value="1"/>
</dbReference>
<dbReference type="RefSeq" id="WP_380024027.1">
    <property type="nucleotide sequence ID" value="NZ_JBHSHC010000014.1"/>
</dbReference>
<dbReference type="EC" id="4.3.2.1" evidence="2 6"/>
<evidence type="ECO:0000256" key="2">
    <source>
        <dbReference type="ARBA" id="ARBA00012338"/>
    </source>
</evidence>
<evidence type="ECO:0000313" key="9">
    <source>
        <dbReference type="EMBL" id="MFC4766243.1"/>
    </source>
</evidence>
<feature type="domain" description="Fumarate lyase N-terminal" evidence="7">
    <location>
        <begin position="100"/>
        <end position="303"/>
    </location>
</feature>
<comment type="similarity">
    <text evidence="6">Belongs to the lyase 1 family. Argininosuccinate lyase subfamily.</text>
</comment>
<reference evidence="10" key="1">
    <citation type="journal article" date="2019" name="Int. J. Syst. Evol. Microbiol.">
        <title>The Global Catalogue of Microorganisms (GCM) 10K type strain sequencing project: providing services to taxonomists for standard genome sequencing and annotation.</title>
        <authorList>
            <consortium name="The Broad Institute Genomics Platform"/>
            <consortium name="The Broad Institute Genome Sequencing Center for Infectious Disease"/>
            <person name="Wu L."/>
            <person name="Ma J."/>
        </authorList>
    </citation>
    <scope>NUCLEOTIDE SEQUENCE [LARGE SCALE GENOMIC DNA]</scope>
    <source>
        <strain evidence="10">WYCCWR 12678</strain>
    </source>
</reference>
<dbReference type="SUPFAM" id="SSF48557">
    <property type="entry name" value="L-aspartase-like"/>
    <property type="match status" value="1"/>
</dbReference>
<evidence type="ECO:0000313" key="10">
    <source>
        <dbReference type="Proteomes" id="UP001596002"/>
    </source>
</evidence>
<dbReference type="CDD" id="cd01359">
    <property type="entry name" value="Argininosuccinate_lyase"/>
    <property type="match status" value="1"/>
</dbReference>
<dbReference type="GO" id="GO:0004056">
    <property type="term" value="F:argininosuccinate lyase activity"/>
    <property type="evidence" value="ECO:0007669"/>
    <property type="project" value="UniProtKB-EC"/>
</dbReference>
<evidence type="ECO:0000259" key="8">
    <source>
        <dbReference type="Pfam" id="PF14698"/>
    </source>
</evidence>
<name>A0ABV9PXS7_9BACL</name>
<comment type="pathway">
    <text evidence="1 6">Amino-acid biosynthesis; L-arginine biosynthesis; L-arginine from L-ornithine and carbamoyl phosphate: step 3/3.</text>
</comment>
<gene>
    <name evidence="6 9" type="primary">argH</name>
    <name evidence="9" type="ORF">ACFO8Q_02355</name>
</gene>
<dbReference type="PRINTS" id="PR00149">
    <property type="entry name" value="FUMRATELYASE"/>
</dbReference>
<evidence type="ECO:0000256" key="6">
    <source>
        <dbReference type="HAMAP-Rule" id="MF_00006"/>
    </source>
</evidence>
<dbReference type="HAMAP" id="MF_00006">
    <property type="entry name" value="Arg_succ_lyase"/>
    <property type="match status" value="1"/>
</dbReference>
<dbReference type="EMBL" id="JBHSHC010000014">
    <property type="protein sequence ID" value="MFC4766243.1"/>
    <property type="molecule type" value="Genomic_DNA"/>
</dbReference>
<dbReference type="Proteomes" id="UP001596002">
    <property type="component" value="Unassembled WGS sequence"/>
</dbReference>
<organism evidence="9 10">
    <name type="scientific">Effusibacillus consociatus</name>
    <dbReference type="NCBI Taxonomy" id="1117041"/>
    <lineage>
        <taxon>Bacteria</taxon>
        <taxon>Bacillati</taxon>
        <taxon>Bacillota</taxon>
        <taxon>Bacilli</taxon>
        <taxon>Bacillales</taxon>
        <taxon>Alicyclobacillaceae</taxon>
        <taxon>Effusibacillus</taxon>
    </lineage>
</organism>
<dbReference type="InterPro" id="IPR022761">
    <property type="entry name" value="Fumarate_lyase_N"/>
</dbReference>
<dbReference type="Pfam" id="PF00206">
    <property type="entry name" value="Lyase_1"/>
    <property type="match status" value="1"/>
</dbReference>
<dbReference type="PANTHER" id="PTHR43814">
    <property type="entry name" value="ARGININOSUCCINATE LYASE"/>
    <property type="match status" value="1"/>
</dbReference>
<protein>
    <recommendedName>
        <fullName evidence="2 6">Argininosuccinate lyase</fullName>
        <shortName evidence="6">ASAL</shortName>
        <ecNumber evidence="2 6">4.3.2.1</ecNumber>
    </recommendedName>
    <alternativeName>
        <fullName evidence="6">Arginosuccinase</fullName>
    </alternativeName>
</protein>
<dbReference type="Pfam" id="PF14698">
    <property type="entry name" value="ASL_C2"/>
    <property type="match status" value="1"/>
</dbReference>
<accession>A0ABV9PXS7</accession>
<proteinExistence type="inferred from homology"/>
<evidence type="ECO:0000256" key="1">
    <source>
        <dbReference type="ARBA" id="ARBA00004941"/>
    </source>
</evidence>
<comment type="caution">
    <text evidence="9">The sequence shown here is derived from an EMBL/GenBank/DDBJ whole genome shotgun (WGS) entry which is preliminary data.</text>
</comment>
<comment type="catalytic activity">
    <reaction evidence="6">
        <text>2-(N(omega)-L-arginino)succinate = fumarate + L-arginine</text>
        <dbReference type="Rhea" id="RHEA:24020"/>
        <dbReference type="ChEBI" id="CHEBI:29806"/>
        <dbReference type="ChEBI" id="CHEBI:32682"/>
        <dbReference type="ChEBI" id="CHEBI:57472"/>
        <dbReference type="EC" id="4.3.2.1"/>
    </reaction>
</comment>
<dbReference type="PRINTS" id="PR00145">
    <property type="entry name" value="ARGSUCLYASE"/>
</dbReference>
<dbReference type="InterPro" id="IPR029419">
    <property type="entry name" value="Arg_succ_lyase_C"/>
</dbReference>
<keyword evidence="3 6" id="KW-0055">Arginine biosynthesis</keyword>
<keyword evidence="10" id="KW-1185">Reference proteome</keyword>